<dbReference type="Proteomes" id="UP000620124">
    <property type="component" value="Unassembled WGS sequence"/>
</dbReference>
<evidence type="ECO:0000256" key="3">
    <source>
        <dbReference type="SAM" id="Phobius"/>
    </source>
</evidence>
<feature type="compositionally biased region" description="Polar residues" evidence="2">
    <location>
        <begin position="123"/>
        <end position="172"/>
    </location>
</feature>
<accession>A0A8H7CHK8</accession>
<evidence type="ECO:0000259" key="4">
    <source>
        <dbReference type="Pfam" id="PF10342"/>
    </source>
</evidence>
<feature type="transmembrane region" description="Helical" evidence="3">
    <location>
        <begin position="12"/>
        <end position="35"/>
    </location>
</feature>
<protein>
    <recommendedName>
        <fullName evidence="4">Yeast cell wall synthesis Kre9/Knh1-like N-terminal domain-containing protein</fullName>
    </recommendedName>
</protein>
<feature type="compositionally biased region" description="Basic and acidic residues" evidence="2">
    <location>
        <begin position="263"/>
        <end position="278"/>
    </location>
</feature>
<gene>
    <name evidence="5" type="ORF">MVEN_02173300</name>
</gene>
<feature type="transmembrane region" description="Helical" evidence="3">
    <location>
        <begin position="215"/>
        <end position="234"/>
    </location>
</feature>
<dbReference type="Pfam" id="PF10342">
    <property type="entry name" value="Kre9_KNH"/>
    <property type="match status" value="1"/>
</dbReference>
<comment type="caution">
    <text evidence="5">The sequence shown here is derived from an EMBL/GenBank/DDBJ whole genome shotgun (WGS) entry which is preliminary data.</text>
</comment>
<feature type="domain" description="Yeast cell wall synthesis Kre9/Knh1-like N-terminal" evidence="4">
    <location>
        <begin position="34"/>
        <end position="118"/>
    </location>
</feature>
<dbReference type="InterPro" id="IPR018466">
    <property type="entry name" value="Kre9/Knh1-like_N"/>
</dbReference>
<feature type="region of interest" description="Disordered" evidence="2">
    <location>
        <begin position="257"/>
        <end position="305"/>
    </location>
</feature>
<sequence length="348" mass="36510">MPGPANLGNTHATLLLLVALKWSVGFILIDVVGTFQSGDTMTLQWVHNNNADPPEFDLELCNSALKSVNLIAKNVNGTLNKFTFDLPSVPPSDDYQLCLVDYSFPEGSVYATSNAFTVVAANQNKSSTSSNVARTSPAEQSSTTAGSSSTVNSGTKPGSASQSNSSSLRPTASSVSGPSSPTPPPISSSSNPATQPSQTHSAAVDSRKSRSGGSMAGITTGAVIILVLGILIWLRVRSRKKALPILQPQEYTLTDGVTPLQSRGEKSKALAVESRRGSTAEQLPAPQEQPSAPDGGGRAPGGGDLDLEQALQQNEALRVRIRMLENGGRLDIQLGSEWSYESPPGYMD</sequence>
<evidence type="ECO:0000256" key="1">
    <source>
        <dbReference type="ARBA" id="ARBA00022729"/>
    </source>
</evidence>
<evidence type="ECO:0000313" key="5">
    <source>
        <dbReference type="EMBL" id="KAF7336252.1"/>
    </source>
</evidence>
<keyword evidence="3" id="KW-1133">Transmembrane helix</keyword>
<reference evidence="5" key="1">
    <citation type="submission" date="2020-05" db="EMBL/GenBank/DDBJ databases">
        <title>Mycena genomes resolve the evolution of fungal bioluminescence.</title>
        <authorList>
            <person name="Tsai I.J."/>
        </authorList>
    </citation>
    <scope>NUCLEOTIDE SEQUENCE</scope>
    <source>
        <strain evidence="5">CCC161011</strain>
    </source>
</reference>
<feature type="region of interest" description="Disordered" evidence="2">
    <location>
        <begin position="123"/>
        <end position="215"/>
    </location>
</feature>
<keyword evidence="6" id="KW-1185">Reference proteome</keyword>
<keyword evidence="3" id="KW-0472">Membrane</keyword>
<organism evidence="5 6">
    <name type="scientific">Mycena venus</name>
    <dbReference type="NCBI Taxonomy" id="2733690"/>
    <lineage>
        <taxon>Eukaryota</taxon>
        <taxon>Fungi</taxon>
        <taxon>Dikarya</taxon>
        <taxon>Basidiomycota</taxon>
        <taxon>Agaricomycotina</taxon>
        <taxon>Agaricomycetes</taxon>
        <taxon>Agaricomycetidae</taxon>
        <taxon>Agaricales</taxon>
        <taxon>Marasmiineae</taxon>
        <taxon>Mycenaceae</taxon>
        <taxon>Mycena</taxon>
    </lineage>
</organism>
<evidence type="ECO:0000256" key="2">
    <source>
        <dbReference type="SAM" id="MobiDB-lite"/>
    </source>
</evidence>
<name>A0A8H7CHK8_9AGAR</name>
<dbReference type="AlphaFoldDB" id="A0A8H7CHK8"/>
<keyword evidence="3" id="KW-0812">Transmembrane</keyword>
<proteinExistence type="predicted"/>
<evidence type="ECO:0000313" key="6">
    <source>
        <dbReference type="Proteomes" id="UP000620124"/>
    </source>
</evidence>
<dbReference type="EMBL" id="JACAZI010000023">
    <property type="protein sequence ID" value="KAF7336252.1"/>
    <property type="molecule type" value="Genomic_DNA"/>
</dbReference>
<keyword evidence="1" id="KW-0732">Signal</keyword>
<feature type="compositionally biased region" description="Gly residues" evidence="2">
    <location>
        <begin position="294"/>
        <end position="304"/>
    </location>
</feature>